<reference evidence="5" key="1">
    <citation type="submission" date="2006-10" db="EMBL/GenBank/DDBJ databases">
        <authorList>
            <person name="Amadeo P."/>
            <person name="Zhao Q."/>
            <person name="Wortman J."/>
            <person name="Fraser-Liggett C."/>
            <person name="Carlton J."/>
        </authorList>
    </citation>
    <scope>NUCLEOTIDE SEQUENCE</scope>
    <source>
        <strain evidence="5">G3</strain>
    </source>
</reference>
<dbReference type="STRING" id="5722.A2GNG6"/>
<dbReference type="Proteomes" id="UP000001542">
    <property type="component" value="Unassembled WGS sequence"/>
</dbReference>
<dbReference type="RefSeq" id="XP_001294231.1">
    <property type="nucleotide sequence ID" value="XM_001294230.1"/>
</dbReference>
<dbReference type="PANTHER" id="PTHR12400">
    <property type="entry name" value="INOSITOL POLYPHOSPHATE KINASE"/>
    <property type="match status" value="1"/>
</dbReference>
<dbReference type="VEuPathDB" id="TrichDB:TVAG_586240"/>
<dbReference type="EC" id="2.7.-.-" evidence="4"/>
<dbReference type="OMA" id="LFKDKHW"/>
<sequence>MTSRMTLHIDHSQGQLLRSKIFGHDGVIIPFREGYIAKKCKLIRELKFYKTYVGSLHNILEPELIPSVEGIVDDNNVHLSSSDDEVDLEVKRDIEINHKSEPYLMMHDIADGYSRPAVLDVKLGTRTWALGASKIKRERMKKKCSCPTSSELCVRVRAAMWYSRTPDKWPVEENINCVKREWGNSCSKSEFLDFLKDFFHYPNQIPIFVEKLNKLKTSMAKMREQFGARMYSSSIVFAYDEDDPSKFDCRLLDFAKTYLDIDKAAKESNESVDECEDSVLPALNSITSMIESLV</sequence>
<gene>
    <name evidence="5" type="ORF">TVAG_586240</name>
</gene>
<dbReference type="Gene3D" id="3.30.470.160">
    <property type="entry name" value="Inositol polyphosphate kinase"/>
    <property type="match status" value="1"/>
</dbReference>
<dbReference type="GO" id="GO:0005737">
    <property type="term" value="C:cytoplasm"/>
    <property type="evidence" value="ECO:0000318"/>
    <property type="project" value="GO_Central"/>
</dbReference>
<evidence type="ECO:0000256" key="3">
    <source>
        <dbReference type="ARBA" id="ARBA00022777"/>
    </source>
</evidence>
<proteinExistence type="inferred from homology"/>
<dbReference type="InterPro" id="IPR005522">
    <property type="entry name" value="IPK"/>
</dbReference>
<dbReference type="InParanoid" id="A2GNG6"/>
<dbReference type="InterPro" id="IPR038286">
    <property type="entry name" value="IPK_sf"/>
</dbReference>
<keyword evidence="2 4" id="KW-0808">Transferase</keyword>
<accession>A2GNG6</accession>
<keyword evidence="6" id="KW-1185">Reference proteome</keyword>
<dbReference type="OrthoDB" id="2573163at2759"/>
<dbReference type="PANTHER" id="PTHR12400:SF21">
    <property type="entry name" value="KINASE"/>
    <property type="match status" value="1"/>
</dbReference>
<evidence type="ECO:0000256" key="2">
    <source>
        <dbReference type="ARBA" id="ARBA00022679"/>
    </source>
</evidence>
<dbReference type="AlphaFoldDB" id="A2GNG6"/>
<dbReference type="EMBL" id="DS117750">
    <property type="protein sequence ID" value="EAX81301.1"/>
    <property type="molecule type" value="Genomic_DNA"/>
</dbReference>
<dbReference type="VEuPathDB" id="TrichDB:TVAGG3_0817190"/>
<dbReference type="Pfam" id="PF03770">
    <property type="entry name" value="IPK"/>
    <property type="match status" value="1"/>
</dbReference>
<evidence type="ECO:0000313" key="6">
    <source>
        <dbReference type="Proteomes" id="UP000001542"/>
    </source>
</evidence>
<evidence type="ECO:0000313" key="5">
    <source>
        <dbReference type="EMBL" id="EAX81301.1"/>
    </source>
</evidence>
<dbReference type="GO" id="GO:0000828">
    <property type="term" value="F:inositol hexakisphosphate kinase activity"/>
    <property type="evidence" value="ECO:0000318"/>
    <property type="project" value="GO_Central"/>
</dbReference>
<organism evidence="5 6">
    <name type="scientific">Trichomonas vaginalis (strain ATCC PRA-98 / G3)</name>
    <dbReference type="NCBI Taxonomy" id="412133"/>
    <lineage>
        <taxon>Eukaryota</taxon>
        <taxon>Metamonada</taxon>
        <taxon>Parabasalia</taxon>
        <taxon>Trichomonadida</taxon>
        <taxon>Trichomonadidae</taxon>
        <taxon>Trichomonas</taxon>
    </lineage>
</organism>
<evidence type="ECO:0000256" key="1">
    <source>
        <dbReference type="ARBA" id="ARBA00007374"/>
    </source>
</evidence>
<evidence type="ECO:0000256" key="4">
    <source>
        <dbReference type="RuleBase" id="RU363090"/>
    </source>
</evidence>
<dbReference type="GO" id="GO:0046854">
    <property type="term" value="P:phosphatidylinositol phosphate biosynthetic process"/>
    <property type="evidence" value="ECO:0000318"/>
    <property type="project" value="GO_Central"/>
</dbReference>
<dbReference type="eggNOG" id="KOG1620">
    <property type="taxonomic scope" value="Eukaryota"/>
</dbReference>
<dbReference type="SMR" id="A2GNG6"/>
<dbReference type="GO" id="GO:0005634">
    <property type="term" value="C:nucleus"/>
    <property type="evidence" value="ECO:0000318"/>
    <property type="project" value="GO_Central"/>
</dbReference>
<protein>
    <recommendedName>
        <fullName evidence="4">Kinase</fullName>
        <ecNumber evidence="4">2.7.-.-</ecNumber>
    </recommendedName>
</protein>
<reference evidence="5" key="2">
    <citation type="journal article" date="2007" name="Science">
        <title>Draft genome sequence of the sexually transmitted pathogen Trichomonas vaginalis.</title>
        <authorList>
            <person name="Carlton J.M."/>
            <person name="Hirt R.P."/>
            <person name="Silva J.C."/>
            <person name="Delcher A.L."/>
            <person name="Schatz M."/>
            <person name="Zhao Q."/>
            <person name="Wortman J.R."/>
            <person name="Bidwell S.L."/>
            <person name="Alsmark U.C.M."/>
            <person name="Besteiro S."/>
            <person name="Sicheritz-Ponten T."/>
            <person name="Noel C.J."/>
            <person name="Dacks J.B."/>
            <person name="Foster P.G."/>
            <person name="Simillion C."/>
            <person name="Van de Peer Y."/>
            <person name="Miranda-Saavedra D."/>
            <person name="Barton G.J."/>
            <person name="Westrop G.D."/>
            <person name="Mueller S."/>
            <person name="Dessi D."/>
            <person name="Fiori P.L."/>
            <person name="Ren Q."/>
            <person name="Paulsen I."/>
            <person name="Zhang H."/>
            <person name="Bastida-Corcuera F.D."/>
            <person name="Simoes-Barbosa A."/>
            <person name="Brown M.T."/>
            <person name="Hayes R.D."/>
            <person name="Mukherjee M."/>
            <person name="Okumura C.Y."/>
            <person name="Schneider R."/>
            <person name="Smith A.J."/>
            <person name="Vanacova S."/>
            <person name="Villalvazo M."/>
            <person name="Haas B.J."/>
            <person name="Pertea M."/>
            <person name="Feldblyum T.V."/>
            <person name="Utterback T.R."/>
            <person name="Shu C.L."/>
            <person name="Osoegawa K."/>
            <person name="de Jong P.J."/>
            <person name="Hrdy I."/>
            <person name="Horvathova L."/>
            <person name="Zubacova Z."/>
            <person name="Dolezal P."/>
            <person name="Malik S.B."/>
            <person name="Logsdon J.M. Jr."/>
            <person name="Henze K."/>
            <person name="Gupta A."/>
            <person name="Wang C.C."/>
            <person name="Dunne R.L."/>
            <person name="Upcroft J.A."/>
            <person name="Upcroft P."/>
            <person name="White O."/>
            <person name="Salzberg S.L."/>
            <person name="Tang P."/>
            <person name="Chiu C.-H."/>
            <person name="Lee Y.-S."/>
            <person name="Embley T.M."/>
            <person name="Coombs G.H."/>
            <person name="Mottram J.C."/>
            <person name="Tachezy J."/>
            <person name="Fraser-Liggett C.M."/>
            <person name="Johnson P.J."/>
        </authorList>
    </citation>
    <scope>NUCLEOTIDE SEQUENCE [LARGE SCALE GENOMIC DNA]</scope>
    <source>
        <strain evidence="5">G3</strain>
    </source>
</reference>
<dbReference type="VEuPathDB" id="TrichDB:TVAGG3_0822630"/>
<dbReference type="SUPFAM" id="SSF56104">
    <property type="entry name" value="SAICAR synthase-like"/>
    <property type="match status" value="1"/>
</dbReference>
<keyword evidence="3 4" id="KW-0418">Kinase</keyword>
<dbReference type="VEuPathDB" id="TrichDB:TVAGG3_0822170"/>
<dbReference type="KEGG" id="tva:4738925"/>
<dbReference type="GO" id="GO:0032958">
    <property type="term" value="P:inositol phosphate biosynthetic process"/>
    <property type="evidence" value="ECO:0000318"/>
    <property type="project" value="GO_Central"/>
</dbReference>
<name>A2GNG6_TRIV3</name>
<comment type="similarity">
    <text evidence="1 4">Belongs to the inositol phosphokinase (IPK) family.</text>
</comment>